<evidence type="ECO:0000313" key="1">
    <source>
        <dbReference type="EMBL" id="CAA3710803.1"/>
    </source>
</evidence>
<sequence>MCSAIYMVWTKIKIKISNKTSRIRIDTLFVRKNIK</sequence>
<organism evidence="1 2">
    <name type="scientific">Candidatus Portiera aleyrodidarum</name>
    <name type="common">primary endosymbiont of Bemisia tabaci</name>
    <dbReference type="NCBI Taxonomy" id="91844"/>
    <lineage>
        <taxon>Bacteria</taxon>
        <taxon>Pseudomonadati</taxon>
        <taxon>Pseudomonadota</taxon>
        <taxon>Gammaproteobacteria</taxon>
        <taxon>Candidatus Johnevansiales</taxon>
        <taxon>Candidatus Johnevansiaceae</taxon>
        <taxon>Candidatus Portiera</taxon>
    </lineage>
</organism>
<dbReference type="Proteomes" id="UP000560980">
    <property type="component" value="Unassembled WGS sequence"/>
</dbReference>
<dbReference type="AlphaFoldDB" id="A0A6S6S233"/>
<gene>
    <name evidence="1" type="ORF">SISI_0294</name>
</gene>
<proteinExistence type="predicted"/>
<dbReference type="EMBL" id="CACTJB010000008">
    <property type="protein sequence ID" value="CAA3710803.1"/>
    <property type="molecule type" value="Genomic_DNA"/>
</dbReference>
<accession>A0A6S6S233</accession>
<name>A0A6S6S233_9GAMM</name>
<reference evidence="1 2" key="1">
    <citation type="submission" date="2019-12" db="EMBL/GenBank/DDBJ databases">
        <authorList>
            <person name="Santos-Garcia D."/>
            <person name="Santos-Garcia D."/>
            <person name="Santos-Garcia D."/>
        </authorList>
    </citation>
    <scope>NUCLEOTIDE SEQUENCE [LARGE SCALE GENOMIC DNA]</scope>
    <source>
        <strain evidence="1">SiSi</strain>
    </source>
</reference>
<evidence type="ECO:0000313" key="2">
    <source>
        <dbReference type="Proteomes" id="UP000560980"/>
    </source>
</evidence>
<protein>
    <submittedName>
        <fullName evidence="1">Uncharacterized protein</fullName>
    </submittedName>
</protein>
<comment type="caution">
    <text evidence="1">The sequence shown here is derived from an EMBL/GenBank/DDBJ whole genome shotgun (WGS) entry which is preliminary data.</text>
</comment>